<dbReference type="RefSeq" id="XP_046011291.1">
    <property type="nucleotide sequence ID" value="XM_046154165.1"/>
</dbReference>
<sequence length="91" mass="9557">MAVTTAVMPSASVMAASTAVTHTSAIVGNACARGRNRSVHHGVHYSTSICSCCSRGAIVLPARLLHRPRGIIWMELVLGLSWGTRSQPGCL</sequence>
<evidence type="ECO:0000313" key="2">
    <source>
        <dbReference type="Proteomes" id="UP000756346"/>
    </source>
</evidence>
<dbReference type="EMBL" id="JAGTJQ010000006">
    <property type="protein sequence ID" value="KAH7029003.1"/>
    <property type="molecule type" value="Genomic_DNA"/>
</dbReference>
<keyword evidence="2" id="KW-1185">Reference proteome</keyword>
<gene>
    <name evidence="1" type="ORF">B0I36DRAFT_324839</name>
</gene>
<dbReference type="GeneID" id="70183711"/>
<dbReference type="Proteomes" id="UP000756346">
    <property type="component" value="Unassembled WGS sequence"/>
</dbReference>
<organism evidence="1 2">
    <name type="scientific">Microdochium trichocladiopsis</name>
    <dbReference type="NCBI Taxonomy" id="1682393"/>
    <lineage>
        <taxon>Eukaryota</taxon>
        <taxon>Fungi</taxon>
        <taxon>Dikarya</taxon>
        <taxon>Ascomycota</taxon>
        <taxon>Pezizomycotina</taxon>
        <taxon>Sordariomycetes</taxon>
        <taxon>Xylariomycetidae</taxon>
        <taxon>Xylariales</taxon>
        <taxon>Microdochiaceae</taxon>
        <taxon>Microdochium</taxon>
    </lineage>
</organism>
<evidence type="ECO:0000313" key="1">
    <source>
        <dbReference type="EMBL" id="KAH7029003.1"/>
    </source>
</evidence>
<proteinExistence type="predicted"/>
<protein>
    <submittedName>
        <fullName evidence="1">Uncharacterized protein</fullName>
    </submittedName>
</protein>
<accession>A0A9P9BLW1</accession>
<dbReference type="AlphaFoldDB" id="A0A9P9BLW1"/>
<reference evidence="1" key="1">
    <citation type="journal article" date="2021" name="Nat. Commun.">
        <title>Genetic determinants of endophytism in the Arabidopsis root mycobiome.</title>
        <authorList>
            <person name="Mesny F."/>
            <person name="Miyauchi S."/>
            <person name="Thiergart T."/>
            <person name="Pickel B."/>
            <person name="Atanasova L."/>
            <person name="Karlsson M."/>
            <person name="Huettel B."/>
            <person name="Barry K.W."/>
            <person name="Haridas S."/>
            <person name="Chen C."/>
            <person name="Bauer D."/>
            <person name="Andreopoulos W."/>
            <person name="Pangilinan J."/>
            <person name="LaButti K."/>
            <person name="Riley R."/>
            <person name="Lipzen A."/>
            <person name="Clum A."/>
            <person name="Drula E."/>
            <person name="Henrissat B."/>
            <person name="Kohler A."/>
            <person name="Grigoriev I.V."/>
            <person name="Martin F.M."/>
            <person name="Hacquard S."/>
        </authorList>
    </citation>
    <scope>NUCLEOTIDE SEQUENCE</scope>
    <source>
        <strain evidence="1">MPI-CAGE-CH-0230</strain>
    </source>
</reference>
<comment type="caution">
    <text evidence="1">The sequence shown here is derived from an EMBL/GenBank/DDBJ whole genome shotgun (WGS) entry which is preliminary data.</text>
</comment>
<name>A0A9P9BLW1_9PEZI</name>